<keyword evidence="7 10" id="KW-1133">Transmembrane helix</keyword>
<dbReference type="HAMAP" id="MF_01464_B">
    <property type="entry name" value="SecF_B"/>
    <property type="match status" value="1"/>
</dbReference>
<dbReference type="EMBL" id="UOFS01000013">
    <property type="protein sequence ID" value="VAW92844.1"/>
    <property type="molecule type" value="Genomic_DNA"/>
</dbReference>
<evidence type="ECO:0000256" key="6">
    <source>
        <dbReference type="ARBA" id="ARBA00022927"/>
    </source>
</evidence>
<feature type="transmembrane region" description="Helical" evidence="10">
    <location>
        <begin position="20"/>
        <end position="39"/>
    </location>
</feature>
<sequence>MQIFKKQTEFNFMGQRKIAVIFSAILIIVSLASIITKGLNFGLDFTGGTLIEVSYSESADLANVRSALETGGYGNAIVQHFGSTKDVVVRIPADDKASGCGSVVRDGNNNVTKSDNKTKDLTALGDKVLSVLKASDSSVIMRRQECVGAQVGDELRDDGGLAMLIALACILIYVLIRFEYKFAFGAVAALIHDVIITLGFFSILQLNFDLTVLAAVLAVIGYSLNDTIVVFDRIRENFRIIRKGSSVEVFNISLNQTLSRTLMTSITTLLVLIAMFFLGGEIIHAFATALIVGVVIGTYSSIYVASTTVVALGITRENLMEVVKEGAEQANQENFIE</sequence>
<dbReference type="AlphaFoldDB" id="A0A3B1AG27"/>
<keyword evidence="5 10" id="KW-0812">Transmembrane</keyword>
<dbReference type="Pfam" id="PF02355">
    <property type="entry name" value="SecD_SecF_C"/>
    <property type="match status" value="1"/>
</dbReference>
<dbReference type="InterPro" id="IPR048634">
    <property type="entry name" value="SecD_SecF_C"/>
</dbReference>
<keyword evidence="4" id="KW-1003">Cell membrane</keyword>
<feature type="transmembrane region" description="Helical" evidence="10">
    <location>
        <begin position="159"/>
        <end position="176"/>
    </location>
</feature>
<evidence type="ECO:0000256" key="7">
    <source>
        <dbReference type="ARBA" id="ARBA00022989"/>
    </source>
</evidence>
<accession>A0A3B1AG27</accession>
<gene>
    <name evidence="12" type="ORF">MNBD_GAMMA22-490</name>
</gene>
<dbReference type="InterPro" id="IPR005665">
    <property type="entry name" value="SecF_bac"/>
</dbReference>
<keyword evidence="8" id="KW-0811">Translocation</keyword>
<dbReference type="InterPro" id="IPR055344">
    <property type="entry name" value="SecD_SecF_C_bact"/>
</dbReference>
<keyword evidence="6" id="KW-0653">Protein transport</keyword>
<dbReference type="PANTHER" id="PTHR30081">
    <property type="entry name" value="PROTEIN-EXPORT MEMBRANE PROTEIN SEC"/>
    <property type="match status" value="1"/>
</dbReference>
<dbReference type="PRINTS" id="PR01755">
    <property type="entry name" value="SECFTRNLCASE"/>
</dbReference>
<dbReference type="Gene3D" id="1.20.1640.10">
    <property type="entry name" value="Multidrug efflux transporter AcrB transmembrane domain"/>
    <property type="match status" value="1"/>
</dbReference>
<proteinExistence type="inferred from homology"/>
<evidence type="ECO:0000256" key="10">
    <source>
        <dbReference type="SAM" id="Phobius"/>
    </source>
</evidence>
<feature type="transmembrane region" description="Helical" evidence="10">
    <location>
        <begin position="261"/>
        <end position="279"/>
    </location>
</feature>
<organism evidence="12">
    <name type="scientific">hydrothermal vent metagenome</name>
    <dbReference type="NCBI Taxonomy" id="652676"/>
    <lineage>
        <taxon>unclassified sequences</taxon>
        <taxon>metagenomes</taxon>
        <taxon>ecological metagenomes</taxon>
    </lineage>
</organism>
<feature type="domain" description="Protein export membrane protein SecD/SecF C-terminal" evidence="11">
    <location>
        <begin position="130"/>
        <end position="312"/>
    </location>
</feature>
<keyword evidence="9 10" id="KW-0472">Membrane</keyword>
<evidence type="ECO:0000256" key="5">
    <source>
        <dbReference type="ARBA" id="ARBA00022692"/>
    </source>
</evidence>
<evidence type="ECO:0000256" key="8">
    <source>
        <dbReference type="ARBA" id="ARBA00023010"/>
    </source>
</evidence>
<dbReference type="GO" id="GO:0005886">
    <property type="term" value="C:plasma membrane"/>
    <property type="evidence" value="ECO:0007669"/>
    <property type="project" value="UniProtKB-SubCell"/>
</dbReference>
<dbReference type="NCBIfam" id="TIGR00966">
    <property type="entry name" value="transloc_SecF"/>
    <property type="match status" value="1"/>
</dbReference>
<dbReference type="InterPro" id="IPR022646">
    <property type="entry name" value="SecD/SecF_CS"/>
</dbReference>
<dbReference type="Pfam" id="PF07549">
    <property type="entry name" value="Sec_GG"/>
    <property type="match status" value="1"/>
</dbReference>
<name>A0A3B1AG27_9ZZZZ</name>
<feature type="transmembrane region" description="Helical" evidence="10">
    <location>
        <begin position="183"/>
        <end position="204"/>
    </location>
</feature>
<reference evidence="12" key="1">
    <citation type="submission" date="2018-06" db="EMBL/GenBank/DDBJ databases">
        <authorList>
            <person name="Zhirakovskaya E."/>
        </authorList>
    </citation>
    <scope>NUCLEOTIDE SEQUENCE</scope>
</reference>
<evidence type="ECO:0000313" key="12">
    <source>
        <dbReference type="EMBL" id="VAW92844.1"/>
    </source>
</evidence>
<dbReference type="GO" id="GO:0006886">
    <property type="term" value="P:intracellular protein transport"/>
    <property type="evidence" value="ECO:0007669"/>
    <property type="project" value="InterPro"/>
</dbReference>
<evidence type="ECO:0000256" key="4">
    <source>
        <dbReference type="ARBA" id="ARBA00022475"/>
    </source>
</evidence>
<keyword evidence="3" id="KW-0813">Transport</keyword>
<dbReference type="NCBIfam" id="TIGR00916">
    <property type="entry name" value="2A0604s01"/>
    <property type="match status" value="1"/>
</dbReference>
<evidence type="ECO:0000256" key="3">
    <source>
        <dbReference type="ARBA" id="ARBA00022448"/>
    </source>
</evidence>
<evidence type="ECO:0000256" key="1">
    <source>
        <dbReference type="ARBA" id="ARBA00004651"/>
    </source>
</evidence>
<dbReference type="InterPro" id="IPR022645">
    <property type="entry name" value="SecD/SecF_bac"/>
</dbReference>
<feature type="transmembrane region" description="Helical" evidence="10">
    <location>
        <begin position="285"/>
        <end position="314"/>
    </location>
</feature>
<feature type="transmembrane region" description="Helical" evidence="10">
    <location>
        <begin position="210"/>
        <end position="231"/>
    </location>
</feature>
<dbReference type="InterPro" id="IPR022813">
    <property type="entry name" value="SecD/SecF_arch_bac"/>
</dbReference>
<evidence type="ECO:0000259" key="11">
    <source>
        <dbReference type="Pfam" id="PF02355"/>
    </source>
</evidence>
<dbReference type="SUPFAM" id="SSF82866">
    <property type="entry name" value="Multidrug efflux transporter AcrB transmembrane domain"/>
    <property type="match status" value="1"/>
</dbReference>
<protein>
    <recommendedName>
        <fullName evidence="2">Protein translocase subunit SecF</fullName>
    </recommendedName>
</protein>
<dbReference type="PANTHER" id="PTHR30081:SF8">
    <property type="entry name" value="PROTEIN TRANSLOCASE SUBUNIT SECF"/>
    <property type="match status" value="1"/>
</dbReference>
<evidence type="ECO:0000256" key="9">
    <source>
        <dbReference type="ARBA" id="ARBA00023136"/>
    </source>
</evidence>
<evidence type="ECO:0000256" key="2">
    <source>
        <dbReference type="ARBA" id="ARBA00015792"/>
    </source>
</evidence>
<dbReference type="GO" id="GO:0015450">
    <property type="term" value="F:protein-transporting ATPase activity"/>
    <property type="evidence" value="ECO:0007669"/>
    <property type="project" value="InterPro"/>
</dbReference>
<comment type="subcellular location">
    <subcellularLocation>
        <location evidence="1">Cell membrane</location>
        <topology evidence="1">Multi-pass membrane protein</topology>
    </subcellularLocation>
</comment>